<name>A0A149QYS2_9PROT</name>
<dbReference type="InterPro" id="IPR058627">
    <property type="entry name" value="MdtA-like_C"/>
</dbReference>
<gene>
    <name evidence="12" type="ORF">AD929_02640</name>
</gene>
<dbReference type="GO" id="GO:0030313">
    <property type="term" value="C:cell envelope"/>
    <property type="evidence" value="ECO:0007669"/>
    <property type="project" value="UniProtKB-SubCell"/>
</dbReference>
<dbReference type="AlphaFoldDB" id="A0A149QYS2"/>
<dbReference type="InterPro" id="IPR006143">
    <property type="entry name" value="RND_pump_MFP"/>
</dbReference>
<dbReference type="InterPro" id="IPR058626">
    <property type="entry name" value="MdtA-like_b-barrel"/>
</dbReference>
<dbReference type="InterPro" id="IPR006311">
    <property type="entry name" value="TAT_signal"/>
</dbReference>
<dbReference type="Gene3D" id="2.40.30.170">
    <property type="match status" value="1"/>
</dbReference>
<dbReference type="PANTHER" id="PTHR30469:SF12">
    <property type="entry name" value="MULTIDRUG RESISTANCE PROTEIN MDTA"/>
    <property type="match status" value="1"/>
</dbReference>
<evidence type="ECO:0000256" key="5">
    <source>
        <dbReference type="ARBA" id="ARBA00022519"/>
    </source>
</evidence>
<dbReference type="EMBL" id="LHZB01000094">
    <property type="protein sequence ID" value="KXV02455.1"/>
    <property type="molecule type" value="Genomic_DNA"/>
</dbReference>
<evidence type="ECO:0000256" key="4">
    <source>
        <dbReference type="ARBA" id="ARBA00022475"/>
    </source>
</evidence>
<dbReference type="PATRIC" id="fig|442.7.peg.2570"/>
<proteinExistence type="inferred from homology"/>
<evidence type="ECO:0000259" key="8">
    <source>
        <dbReference type="Pfam" id="PF25876"/>
    </source>
</evidence>
<dbReference type="RefSeq" id="WP_081107176.1">
    <property type="nucleotide sequence ID" value="NZ_JBDNNB010000021.1"/>
</dbReference>
<feature type="chain" id="PRO_5007553037" evidence="7">
    <location>
        <begin position="25"/>
        <end position="399"/>
    </location>
</feature>
<evidence type="ECO:0000259" key="11">
    <source>
        <dbReference type="Pfam" id="PF25967"/>
    </source>
</evidence>
<evidence type="ECO:0000256" key="7">
    <source>
        <dbReference type="SAM" id="SignalP"/>
    </source>
</evidence>
<evidence type="ECO:0000256" key="3">
    <source>
        <dbReference type="ARBA" id="ARBA00022448"/>
    </source>
</evidence>
<dbReference type="InterPro" id="IPR058624">
    <property type="entry name" value="MdtA-like_HH"/>
</dbReference>
<comment type="caution">
    <text evidence="12">The sequence shown here is derived from an EMBL/GenBank/DDBJ whole genome shotgun (WGS) entry which is preliminary data.</text>
</comment>
<dbReference type="Gene3D" id="2.40.420.20">
    <property type="match status" value="1"/>
</dbReference>
<feature type="domain" description="Multidrug resistance protein MdtA-like alpha-helical hairpin" evidence="8">
    <location>
        <begin position="121"/>
        <end position="190"/>
    </location>
</feature>
<feature type="domain" description="Multidrug resistance protein MdtA-like C-terminal permuted SH3" evidence="11">
    <location>
        <begin position="316"/>
        <end position="376"/>
    </location>
</feature>
<evidence type="ECO:0000313" key="13">
    <source>
        <dbReference type="Proteomes" id="UP000075573"/>
    </source>
</evidence>
<protein>
    <submittedName>
        <fullName evidence="12">Multidrug transporter</fullName>
    </submittedName>
</protein>
<feature type="domain" description="Multidrug resistance protein MdtA-like beta-barrel" evidence="10">
    <location>
        <begin position="228"/>
        <end position="312"/>
    </location>
</feature>
<dbReference type="SUPFAM" id="SSF111369">
    <property type="entry name" value="HlyD-like secretion proteins"/>
    <property type="match status" value="1"/>
</dbReference>
<evidence type="ECO:0000256" key="6">
    <source>
        <dbReference type="ARBA" id="ARBA00023136"/>
    </source>
</evidence>
<dbReference type="InterPro" id="IPR058625">
    <property type="entry name" value="MdtA-like_BSH"/>
</dbReference>
<dbReference type="Proteomes" id="UP000075573">
    <property type="component" value="Unassembled WGS sequence"/>
</dbReference>
<dbReference type="FunFam" id="2.40.420.20:FF:000001">
    <property type="entry name" value="Efflux RND transporter periplasmic adaptor subunit"/>
    <property type="match status" value="1"/>
</dbReference>
<comment type="similarity">
    <text evidence="2">Belongs to the membrane fusion protein (MFP) (TC 8.A.1) family.</text>
</comment>
<evidence type="ECO:0000313" key="12">
    <source>
        <dbReference type="EMBL" id="KXV02455.1"/>
    </source>
</evidence>
<dbReference type="PANTHER" id="PTHR30469">
    <property type="entry name" value="MULTIDRUG RESISTANCE PROTEIN MDTA"/>
    <property type="match status" value="1"/>
</dbReference>
<keyword evidence="3" id="KW-0813">Transport</keyword>
<dbReference type="Gene3D" id="2.40.50.100">
    <property type="match status" value="1"/>
</dbReference>
<evidence type="ECO:0000259" key="9">
    <source>
        <dbReference type="Pfam" id="PF25917"/>
    </source>
</evidence>
<sequence>MSKPNFLRRSVLRLSFTGRQLLMAGTFGIGALATASSLAPSDTRAAATKSGQEGQPVGVETVRKGDMPYVLSELGTVVPIATVTVQSRVDGYLTQILFTEGQEVNEGDLLAVIDPRPYEAQLKQYEGQLAADIAQLEEAKIDDARYQKLLKHDSVDAQTALDQHYKVQQLTGTVKYDQGLVDTYKLDIEYCHIKAPVSGRIGIRAVDKGNYFVAGQTDGLATLTQMKPISVIFTVPQDKLGLIWKRLRQVKELPVEAWDSADSTKLTTGKVGSLDSEIDTSTGTVRLRALFENSDEDLFPNQFVNAHLMVDTEQGVLLAPTSALQTGPNGTFVYVVQSNNTVSAKTVKTGISQGSTVVITSGVNDGDRVVTSGVDRLHDGAKVTVPDSTSTGNTDKAAK</sequence>
<dbReference type="PROSITE" id="PS51318">
    <property type="entry name" value="TAT"/>
    <property type="match status" value="1"/>
</dbReference>
<accession>A0A149QYS2</accession>
<evidence type="ECO:0000259" key="10">
    <source>
        <dbReference type="Pfam" id="PF25944"/>
    </source>
</evidence>
<keyword evidence="5" id="KW-0997">Cell inner membrane</keyword>
<dbReference type="GO" id="GO:0015562">
    <property type="term" value="F:efflux transmembrane transporter activity"/>
    <property type="evidence" value="ECO:0007669"/>
    <property type="project" value="TreeGrafter"/>
</dbReference>
<dbReference type="GO" id="GO:1990281">
    <property type="term" value="C:efflux pump complex"/>
    <property type="evidence" value="ECO:0007669"/>
    <property type="project" value="TreeGrafter"/>
</dbReference>
<keyword evidence="7" id="KW-0732">Signal</keyword>
<evidence type="ECO:0000256" key="2">
    <source>
        <dbReference type="ARBA" id="ARBA00009477"/>
    </source>
</evidence>
<feature type="domain" description="Multidrug resistance protein MdtA-like barrel-sandwich hybrid" evidence="9">
    <location>
        <begin position="82"/>
        <end position="223"/>
    </location>
</feature>
<keyword evidence="6" id="KW-0472">Membrane</keyword>
<dbReference type="Pfam" id="PF25876">
    <property type="entry name" value="HH_MFP_RND"/>
    <property type="match status" value="1"/>
</dbReference>
<dbReference type="Pfam" id="PF25944">
    <property type="entry name" value="Beta-barrel_RND"/>
    <property type="match status" value="1"/>
</dbReference>
<evidence type="ECO:0000256" key="1">
    <source>
        <dbReference type="ARBA" id="ARBA00004236"/>
    </source>
</evidence>
<dbReference type="Pfam" id="PF25917">
    <property type="entry name" value="BSH_RND"/>
    <property type="match status" value="1"/>
</dbReference>
<organism evidence="12 13">
    <name type="scientific">Gluconobacter potus</name>
    <dbReference type="NCBI Taxonomy" id="2724927"/>
    <lineage>
        <taxon>Bacteria</taxon>
        <taxon>Pseudomonadati</taxon>
        <taxon>Pseudomonadota</taxon>
        <taxon>Alphaproteobacteria</taxon>
        <taxon>Acetobacterales</taxon>
        <taxon>Acetobacteraceae</taxon>
        <taxon>Gluconobacter</taxon>
    </lineage>
</organism>
<feature type="signal peptide" evidence="7">
    <location>
        <begin position="1"/>
        <end position="24"/>
    </location>
</feature>
<reference evidence="12 13" key="1">
    <citation type="submission" date="2015-06" db="EMBL/GenBank/DDBJ databases">
        <title>Improved classification and identification of acetic acid bacteria using matrix-assisted laser desorption/ionization time-of-flight mass spectrometry; Gluconobacter nephelii and Gluconobacter uchimurae are later heterotypic synonyms of Gluconobacter japonicus and Gluconobacter oxydans, respectively.</title>
        <authorList>
            <person name="Li L."/>
            <person name="Cleenwerck I."/>
            <person name="De Vuyst L."/>
            <person name="Vandamme P."/>
        </authorList>
    </citation>
    <scope>NUCLEOTIDE SEQUENCE [LARGE SCALE GENOMIC DNA]</scope>
    <source>
        <strain evidence="12 13">LMG 1764</strain>
    </source>
</reference>
<dbReference type="Gene3D" id="1.10.287.470">
    <property type="entry name" value="Helix hairpin bin"/>
    <property type="match status" value="1"/>
</dbReference>
<dbReference type="Pfam" id="PF25967">
    <property type="entry name" value="RND-MFP_C"/>
    <property type="match status" value="1"/>
</dbReference>
<keyword evidence="4" id="KW-1003">Cell membrane</keyword>
<comment type="subcellular location">
    <subcellularLocation>
        <location evidence="1">Cell membrane</location>
    </subcellularLocation>
</comment>
<dbReference type="NCBIfam" id="TIGR01730">
    <property type="entry name" value="RND_mfp"/>
    <property type="match status" value="1"/>
</dbReference>